<dbReference type="GO" id="GO:0004725">
    <property type="term" value="F:protein tyrosine phosphatase activity"/>
    <property type="evidence" value="ECO:0007669"/>
    <property type="project" value="InterPro"/>
</dbReference>
<dbReference type="Proteomes" id="UP000619788">
    <property type="component" value="Unassembled WGS sequence"/>
</dbReference>
<dbReference type="Pfam" id="PF00102">
    <property type="entry name" value="Y_phosphatase"/>
    <property type="match status" value="1"/>
</dbReference>
<evidence type="ECO:0000313" key="2">
    <source>
        <dbReference type="EMBL" id="GIH93708.1"/>
    </source>
</evidence>
<comment type="caution">
    <text evidence="2">The sequence shown here is derived from an EMBL/GenBank/DDBJ whole genome shotgun (WGS) entry which is preliminary data.</text>
</comment>
<proteinExistence type="predicted"/>
<sequence length="151" mass="17318">MADSLLNAVQIPDGTWIRGRGLRDPTPIGPVPDFALYLGLSRLRDRHEAKLLWPHEWTRWPDYMLPLDWNETALAIVRLYERARSGEAVEVACKGGVGRTGTVISCMTILAGLPSHLAVRWTRRYYNPRAVETPWQRRWVAWFATHHPPVP</sequence>
<dbReference type="Gene3D" id="3.90.190.10">
    <property type="entry name" value="Protein tyrosine phosphatase superfamily"/>
    <property type="match status" value="1"/>
</dbReference>
<dbReference type="EMBL" id="BOOJ01000034">
    <property type="protein sequence ID" value="GIH93708.1"/>
    <property type="molecule type" value="Genomic_DNA"/>
</dbReference>
<evidence type="ECO:0000313" key="3">
    <source>
        <dbReference type="Proteomes" id="UP000619788"/>
    </source>
</evidence>
<name>A0A8J3WLD0_9ACTN</name>
<accession>A0A8J3WLD0</accession>
<feature type="domain" description="Tyrosine specific protein phosphatases" evidence="1">
    <location>
        <begin position="71"/>
        <end position="138"/>
    </location>
</feature>
<dbReference type="AlphaFoldDB" id="A0A8J3WLD0"/>
<dbReference type="InterPro" id="IPR000242">
    <property type="entry name" value="PTP_cat"/>
</dbReference>
<organism evidence="2 3">
    <name type="scientific">Planobispora siamensis</name>
    <dbReference type="NCBI Taxonomy" id="936338"/>
    <lineage>
        <taxon>Bacteria</taxon>
        <taxon>Bacillati</taxon>
        <taxon>Actinomycetota</taxon>
        <taxon>Actinomycetes</taxon>
        <taxon>Streptosporangiales</taxon>
        <taxon>Streptosporangiaceae</taxon>
        <taxon>Planobispora</taxon>
    </lineage>
</organism>
<dbReference type="InterPro" id="IPR029021">
    <property type="entry name" value="Prot-tyrosine_phosphatase-like"/>
</dbReference>
<keyword evidence="3" id="KW-1185">Reference proteome</keyword>
<dbReference type="InterPro" id="IPR000387">
    <property type="entry name" value="Tyr_Pase_dom"/>
</dbReference>
<evidence type="ECO:0000259" key="1">
    <source>
        <dbReference type="PROSITE" id="PS50056"/>
    </source>
</evidence>
<reference evidence="2 3" key="1">
    <citation type="submission" date="2021-01" db="EMBL/GenBank/DDBJ databases">
        <title>Whole genome shotgun sequence of Planobispora siamensis NBRC 107568.</title>
        <authorList>
            <person name="Komaki H."/>
            <person name="Tamura T."/>
        </authorList>
    </citation>
    <scope>NUCLEOTIDE SEQUENCE [LARGE SCALE GENOMIC DNA]</scope>
    <source>
        <strain evidence="2 3">NBRC 107568</strain>
    </source>
</reference>
<gene>
    <name evidence="2" type="ORF">Psi01_43380</name>
</gene>
<dbReference type="RefSeq" id="WP_204065875.1">
    <property type="nucleotide sequence ID" value="NZ_BOOJ01000034.1"/>
</dbReference>
<dbReference type="SUPFAM" id="SSF52799">
    <property type="entry name" value="(Phosphotyrosine protein) phosphatases II"/>
    <property type="match status" value="1"/>
</dbReference>
<dbReference type="PROSITE" id="PS50056">
    <property type="entry name" value="TYR_PHOSPHATASE_2"/>
    <property type="match status" value="1"/>
</dbReference>
<protein>
    <submittedName>
        <fullName evidence="2">Protein-tyrosine-phosphatase</fullName>
    </submittedName>
</protein>